<feature type="coiled-coil region" evidence="16">
    <location>
        <begin position="12"/>
        <end position="102"/>
    </location>
</feature>
<dbReference type="Gene3D" id="3.40.390.10">
    <property type="entry name" value="Collagenase (Catalytic Domain)"/>
    <property type="match status" value="1"/>
</dbReference>
<keyword evidence="4 14" id="KW-0645">Protease</keyword>
<name>A0A0N4XI31_NIPBR</name>
<evidence type="ECO:0000256" key="2">
    <source>
        <dbReference type="ARBA" id="ARBA00022525"/>
    </source>
</evidence>
<evidence type="ECO:0000256" key="12">
    <source>
        <dbReference type="PIRNR" id="PIRNR036365"/>
    </source>
</evidence>
<dbReference type="Proteomes" id="UP000271162">
    <property type="component" value="Unassembled WGS sequence"/>
</dbReference>
<keyword evidence="8 14" id="KW-0862">Zinc</keyword>
<protein>
    <recommendedName>
        <fullName evidence="12">Zinc metalloproteinase</fullName>
    </recommendedName>
</protein>
<dbReference type="Pfam" id="PF01400">
    <property type="entry name" value="Astacin"/>
    <property type="match status" value="1"/>
</dbReference>
<evidence type="ECO:0000256" key="4">
    <source>
        <dbReference type="ARBA" id="ARBA00022670"/>
    </source>
</evidence>
<keyword evidence="10" id="KW-1015">Disulfide bond</keyword>
<evidence type="ECO:0000256" key="7">
    <source>
        <dbReference type="ARBA" id="ARBA00022801"/>
    </source>
</evidence>
<dbReference type="InterPro" id="IPR034035">
    <property type="entry name" value="Astacin-like_dom"/>
</dbReference>
<feature type="binding site" evidence="14">
    <location>
        <position position="246"/>
    </location>
    <ligand>
        <name>Zn(2+)</name>
        <dbReference type="ChEBI" id="CHEBI:29105"/>
        <note>catalytic</note>
    </ligand>
</feature>
<dbReference type="PIRSF" id="PIRSF036365">
    <property type="entry name" value="Astacin_nematoda"/>
    <property type="match status" value="1"/>
</dbReference>
<comment type="caution">
    <text evidence="13">Lacks conserved residue(s) required for the propagation of feature annotation.</text>
</comment>
<organism evidence="21">
    <name type="scientific">Nippostrongylus brasiliensis</name>
    <name type="common">Rat hookworm</name>
    <dbReference type="NCBI Taxonomy" id="27835"/>
    <lineage>
        <taxon>Eukaryota</taxon>
        <taxon>Metazoa</taxon>
        <taxon>Ecdysozoa</taxon>
        <taxon>Nematoda</taxon>
        <taxon>Chromadorea</taxon>
        <taxon>Rhabditida</taxon>
        <taxon>Rhabditina</taxon>
        <taxon>Rhabditomorpha</taxon>
        <taxon>Strongyloidea</taxon>
        <taxon>Heligmosomidae</taxon>
        <taxon>Nippostrongylus</taxon>
    </lineage>
</organism>
<gene>
    <name evidence="19" type="ORF">NBR_LOCUS2184</name>
</gene>
<dbReference type="InterPro" id="IPR024079">
    <property type="entry name" value="MetalloPept_cat_dom_sf"/>
</dbReference>
<evidence type="ECO:0000256" key="3">
    <source>
        <dbReference type="ARBA" id="ARBA00022536"/>
    </source>
</evidence>
<dbReference type="WBParaSite" id="NBR_0000218301-mRNA-1">
    <property type="protein sequence ID" value="NBR_0000218301-mRNA-1"/>
    <property type="gene ID" value="NBR_0000218301"/>
</dbReference>
<keyword evidence="6 12" id="KW-0732">Signal</keyword>
<dbReference type="PANTHER" id="PTHR10127:SF793">
    <property type="entry name" value="ZINC METALLOPROTEINASE NAS-31"/>
    <property type="match status" value="1"/>
</dbReference>
<dbReference type="InterPro" id="IPR017050">
    <property type="entry name" value="Metallopeptidase_nem"/>
</dbReference>
<dbReference type="InterPro" id="IPR006026">
    <property type="entry name" value="Peptidase_Metallo"/>
</dbReference>
<feature type="binding site" evidence="14">
    <location>
        <position position="252"/>
    </location>
    <ligand>
        <name>Zn(2+)</name>
        <dbReference type="ChEBI" id="CHEBI:29105"/>
        <note>catalytic</note>
    </ligand>
</feature>
<evidence type="ECO:0000256" key="13">
    <source>
        <dbReference type="PROSITE-ProRule" id="PRU00059"/>
    </source>
</evidence>
<evidence type="ECO:0000256" key="11">
    <source>
        <dbReference type="ARBA" id="ARBA00023180"/>
    </source>
</evidence>
<evidence type="ECO:0000256" key="1">
    <source>
        <dbReference type="ARBA" id="ARBA00004613"/>
    </source>
</evidence>
<evidence type="ECO:0000313" key="20">
    <source>
        <dbReference type="Proteomes" id="UP000271162"/>
    </source>
</evidence>
<accession>A0A0N4XI31</accession>
<dbReference type="SMART" id="SM00235">
    <property type="entry name" value="ZnMc"/>
    <property type="match status" value="1"/>
</dbReference>
<evidence type="ECO:0000256" key="14">
    <source>
        <dbReference type="PROSITE-ProRule" id="PRU01211"/>
    </source>
</evidence>
<dbReference type="GO" id="GO:0005576">
    <property type="term" value="C:extracellular region"/>
    <property type="evidence" value="ECO:0007669"/>
    <property type="project" value="UniProtKB-SubCell"/>
</dbReference>
<dbReference type="InterPro" id="IPR035914">
    <property type="entry name" value="Sperma_CUB_dom_sf"/>
</dbReference>
<evidence type="ECO:0000256" key="15">
    <source>
        <dbReference type="RuleBase" id="RU361183"/>
    </source>
</evidence>
<dbReference type="GO" id="GO:0006508">
    <property type="term" value="P:proteolysis"/>
    <property type="evidence" value="ECO:0007669"/>
    <property type="project" value="UniProtKB-KW"/>
</dbReference>
<evidence type="ECO:0000256" key="8">
    <source>
        <dbReference type="ARBA" id="ARBA00022833"/>
    </source>
</evidence>
<feature type="domain" description="CUB" evidence="17">
    <location>
        <begin position="389"/>
        <end position="505"/>
    </location>
</feature>
<evidence type="ECO:0000256" key="9">
    <source>
        <dbReference type="ARBA" id="ARBA00023049"/>
    </source>
</evidence>
<comment type="cofactor">
    <cofactor evidence="14 15">
        <name>Zn(2+)</name>
        <dbReference type="ChEBI" id="CHEBI:29105"/>
    </cofactor>
    <text evidence="14 15">Binds 1 zinc ion per subunit.</text>
</comment>
<evidence type="ECO:0000313" key="21">
    <source>
        <dbReference type="WBParaSite" id="NBR_0000218301-mRNA-1"/>
    </source>
</evidence>
<dbReference type="PRINTS" id="PR00480">
    <property type="entry name" value="ASTACIN"/>
</dbReference>
<proteinExistence type="predicted"/>
<dbReference type="PROSITE" id="PS51864">
    <property type="entry name" value="ASTACIN"/>
    <property type="match status" value="1"/>
</dbReference>
<dbReference type="InterPro" id="IPR001506">
    <property type="entry name" value="Peptidase_M12A"/>
</dbReference>
<evidence type="ECO:0000259" key="17">
    <source>
        <dbReference type="PROSITE" id="PS01180"/>
    </source>
</evidence>
<dbReference type="GO" id="GO:0018996">
    <property type="term" value="P:molting cycle, collagen and cuticulin-based cuticle"/>
    <property type="evidence" value="ECO:0007669"/>
    <property type="project" value="InterPro"/>
</dbReference>
<evidence type="ECO:0000256" key="10">
    <source>
        <dbReference type="ARBA" id="ARBA00023157"/>
    </source>
</evidence>
<dbReference type="EMBL" id="UYSL01002316">
    <property type="protein sequence ID" value="VDL65773.1"/>
    <property type="molecule type" value="Genomic_DNA"/>
</dbReference>
<keyword evidence="5 14" id="KW-0479">Metal-binding</keyword>
<keyword evidence="3" id="KW-0245">EGF-like domain</keyword>
<reference evidence="19 20" key="2">
    <citation type="submission" date="2018-11" db="EMBL/GenBank/DDBJ databases">
        <authorList>
            <consortium name="Pathogen Informatics"/>
        </authorList>
    </citation>
    <scope>NUCLEOTIDE SEQUENCE [LARGE SCALE GENOMIC DNA]</scope>
</reference>
<dbReference type="InterPro" id="IPR000859">
    <property type="entry name" value="CUB_dom"/>
</dbReference>
<reference evidence="21" key="1">
    <citation type="submission" date="2017-02" db="UniProtKB">
        <authorList>
            <consortium name="WormBaseParasite"/>
        </authorList>
    </citation>
    <scope>IDENTIFICATION</scope>
</reference>
<dbReference type="OMA" id="SHQCENG"/>
<feature type="binding site" evidence="14">
    <location>
        <position position="242"/>
    </location>
    <ligand>
        <name>Zn(2+)</name>
        <dbReference type="ChEBI" id="CHEBI:29105"/>
        <note>catalytic</note>
    </ligand>
</feature>
<dbReference type="Gene3D" id="2.60.120.290">
    <property type="entry name" value="Spermadhesin, CUB domain"/>
    <property type="match status" value="1"/>
</dbReference>
<keyword evidence="11" id="KW-0325">Glycoprotein</keyword>
<feature type="chain" id="PRO_5043073243" description="Zinc metalloproteinase" evidence="12 15">
    <location>
        <begin position="18"/>
        <end position="505"/>
    </location>
</feature>
<keyword evidence="16" id="KW-0175">Coiled coil</keyword>
<comment type="subcellular location">
    <subcellularLocation>
        <location evidence="1 12">Secreted</location>
    </subcellularLocation>
</comment>
<evidence type="ECO:0000256" key="16">
    <source>
        <dbReference type="SAM" id="Coils"/>
    </source>
</evidence>
<dbReference type="SUPFAM" id="SSF55486">
    <property type="entry name" value="Metalloproteases ('zincins'), catalytic domain"/>
    <property type="match status" value="1"/>
</dbReference>
<evidence type="ECO:0000259" key="18">
    <source>
        <dbReference type="PROSITE" id="PS51864"/>
    </source>
</evidence>
<dbReference type="AlphaFoldDB" id="A0A0N4XI31"/>
<dbReference type="GO" id="GO:0008270">
    <property type="term" value="F:zinc ion binding"/>
    <property type="evidence" value="ECO:0007669"/>
    <property type="project" value="UniProtKB-UniRule"/>
</dbReference>
<keyword evidence="7 14" id="KW-0378">Hydrolase</keyword>
<keyword evidence="20" id="KW-1185">Reference proteome</keyword>
<feature type="active site" evidence="14">
    <location>
        <position position="243"/>
    </location>
</feature>
<keyword evidence="2 12" id="KW-0964">Secreted</keyword>
<dbReference type="CDD" id="cd04280">
    <property type="entry name" value="ZnMc_astacin_like"/>
    <property type="match status" value="1"/>
</dbReference>
<evidence type="ECO:0000256" key="6">
    <source>
        <dbReference type="ARBA" id="ARBA00022729"/>
    </source>
</evidence>
<evidence type="ECO:0000256" key="5">
    <source>
        <dbReference type="ARBA" id="ARBA00022723"/>
    </source>
</evidence>
<dbReference type="SUPFAM" id="SSF49854">
    <property type="entry name" value="Spermadhesin, CUB domain"/>
    <property type="match status" value="1"/>
</dbReference>
<evidence type="ECO:0000313" key="19">
    <source>
        <dbReference type="EMBL" id="VDL65773.1"/>
    </source>
</evidence>
<feature type="signal peptide" evidence="12 15">
    <location>
        <begin position="1"/>
        <end position="17"/>
    </location>
</feature>
<dbReference type="PANTHER" id="PTHR10127">
    <property type="entry name" value="DISCOIDIN, CUB, EGF, LAMININ , AND ZINC METALLOPROTEASE DOMAIN CONTAINING"/>
    <property type="match status" value="1"/>
</dbReference>
<dbReference type="GO" id="GO:0004222">
    <property type="term" value="F:metalloendopeptidase activity"/>
    <property type="evidence" value="ECO:0007669"/>
    <property type="project" value="UniProtKB-UniRule"/>
</dbReference>
<feature type="domain" description="Peptidase M12A" evidence="18">
    <location>
        <begin position="153"/>
        <end position="349"/>
    </location>
</feature>
<dbReference type="PROSITE" id="PS01180">
    <property type="entry name" value="CUB"/>
    <property type="match status" value="1"/>
</dbReference>
<keyword evidence="9 14" id="KW-0482">Metalloprotease</keyword>
<sequence>MRLLLLLVLLLVVATQADLLDLKSKVKDLKNDLKSKVKDLGEKVKNATVAKFKKFKEALKNTGIEKLKSKLSAFKDKLKDKLKMTKDQAAKLAEKLKEVISRRDPPGNSTEKSISEINAERKVVSKMFQGDMALSRKQVNGIIDSMDGRQKRQAFKDMTSLWKNGVFYEFDEGVDYKTKEVFKKGAKKWEDVTCINFTESKTAEDKIVLIKEDGCWSLVGRNGSEQPLSLGEGCAEVGVAVHELGHALGLFHTMSRYDRDNYIKILLKNVREDFVDQYIPITEAELDTYGQPYDYDSIMHYGALSASHNGEPTMVAEDVNYQESMGSHILSFFDIYTINKHYNCFENCKNRIDKAKCENGGFPHPRDCKKCICPNGYGGDLCDKRPQGCGDALTAKETQQSLIARMGQYQSYIKDEFDMCYYWITAPNGKKVEVTINYISYGFGVDGCYDGGVELKPFKNATTSGYRFCSRNDKDKVITSEGERMLVTIFGRAPNMQIILKYKAV</sequence>